<feature type="compositionally biased region" description="Acidic residues" evidence="1">
    <location>
        <begin position="188"/>
        <end position="202"/>
    </location>
</feature>
<organism evidence="2 3">
    <name type="scientific">Gigaspora margarita</name>
    <dbReference type="NCBI Taxonomy" id="4874"/>
    <lineage>
        <taxon>Eukaryota</taxon>
        <taxon>Fungi</taxon>
        <taxon>Fungi incertae sedis</taxon>
        <taxon>Mucoromycota</taxon>
        <taxon>Glomeromycotina</taxon>
        <taxon>Glomeromycetes</taxon>
        <taxon>Diversisporales</taxon>
        <taxon>Gigasporaceae</taxon>
        <taxon>Gigaspora</taxon>
    </lineage>
</organism>
<feature type="region of interest" description="Disordered" evidence="1">
    <location>
        <begin position="188"/>
        <end position="228"/>
    </location>
</feature>
<sequence>MWYTSRFVENFQELGLYFNSIEQVNSNEQCDSIDLTEPEKIEILNTFAKDIINVLAILLRELVSSVDITSILEIWEYNNEKQIETKSQTRQQPFIIGLGDSIKVKTLVHIEQSFPDMSFCLPNISYNNVYNKINYQRSYITVKGLTKKAIQPGLDASSSAIQELKDFMNKFITKYIPKKRERMNTIQLEDENEVNSSSDEENIIAIENPSVHSKRGAPRKKRLKGHMN</sequence>
<dbReference type="OrthoDB" id="2470478at2759"/>
<protein>
    <submittedName>
        <fullName evidence="2">Uncharacterized protein</fullName>
    </submittedName>
</protein>
<feature type="compositionally biased region" description="Basic residues" evidence="1">
    <location>
        <begin position="212"/>
        <end position="228"/>
    </location>
</feature>
<gene>
    <name evidence="2" type="ORF">F8M41_020524</name>
</gene>
<evidence type="ECO:0000256" key="1">
    <source>
        <dbReference type="SAM" id="MobiDB-lite"/>
    </source>
</evidence>
<evidence type="ECO:0000313" key="2">
    <source>
        <dbReference type="EMBL" id="KAF0498703.1"/>
    </source>
</evidence>
<proteinExistence type="predicted"/>
<keyword evidence="3" id="KW-1185">Reference proteome</keyword>
<comment type="caution">
    <text evidence="2">The sequence shown here is derived from an EMBL/GenBank/DDBJ whole genome shotgun (WGS) entry which is preliminary data.</text>
</comment>
<reference evidence="2 3" key="1">
    <citation type="journal article" date="2019" name="Environ. Microbiol.">
        <title>At the nexus of three kingdoms: the genome of the mycorrhizal fungus Gigaspora margarita provides insights into plant, endobacterial and fungal interactions.</title>
        <authorList>
            <person name="Venice F."/>
            <person name="Ghignone S."/>
            <person name="Salvioli di Fossalunga A."/>
            <person name="Amselem J."/>
            <person name="Novero M."/>
            <person name="Xianan X."/>
            <person name="Sedzielewska Toro K."/>
            <person name="Morin E."/>
            <person name="Lipzen A."/>
            <person name="Grigoriev I.V."/>
            <person name="Henrissat B."/>
            <person name="Martin F.M."/>
            <person name="Bonfante P."/>
        </authorList>
    </citation>
    <scope>NUCLEOTIDE SEQUENCE [LARGE SCALE GENOMIC DNA]</scope>
    <source>
        <strain evidence="2 3">BEG34</strain>
    </source>
</reference>
<dbReference type="EMBL" id="WTPW01000568">
    <property type="protein sequence ID" value="KAF0498703.1"/>
    <property type="molecule type" value="Genomic_DNA"/>
</dbReference>
<accession>A0A8H4AIC8</accession>
<evidence type="ECO:0000313" key="3">
    <source>
        <dbReference type="Proteomes" id="UP000439903"/>
    </source>
</evidence>
<dbReference type="Proteomes" id="UP000439903">
    <property type="component" value="Unassembled WGS sequence"/>
</dbReference>
<name>A0A8H4AIC8_GIGMA</name>
<dbReference type="AlphaFoldDB" id="A0A8H4AIC8"/>